<name>A0A9Q3J8Y7_9BASI</name>
<reference evidence="2" key="1">
    <citation type="submission" date="2021-03" db="EMBL/GenBank/DDBJ databases">
        <title>Draft genome sequence of rust myrtle Austropuccinia psidii MF-1, a brazilian biotype.</title>
        <authorList>
            <person name="Quecine M.C."/>
            <person name="Pachon D.M.R."/>
            <person name="Bonatelli M.L."/>
            <person name="Correr F.H."/>
            <person name="Franceschini L.M."/>
            <person name="Leite T.F."/>
            <person name="Margarido G.R.A."/>
            <person name="Almeida C.A."/>
            <person name="Ferrarezi J.A."/>
            <person name="Labate C.A."/>
        </authorList>
    </citation>
    <scope>NUCLEOTIDE SEQUENCE</scope>
    <source>
        <strain evidence="2">MF-1</strain>
    </source>
</reference>
<evidence type="ECO:0000256" key="1">
    <source>
        <dbReference type="SAM" id="MobiDB-lite"/>
    </source>
</evidence>
<dbReference type="EMBL" id="AVOT02065471">
    <property type="protein sequence ID" value="MBW0557567.1"/>
    <property type="molecule type" value="Genomic_DNA"/>
</dbReference>
<gene>
    <name evidence="2" type="ORF">O181_097282</name>
</gene>
<proteinExistence type="predicted"/>
<accession>A0A9Q3J8Y7</accession>
<sequence>MTQLPGELEHAVKCSFNQICTLDDTSNTSKEVSKRKNIGKNYLYKGNSFREKQTFRADNKTKPREIVEEVLKKNNSCHNCGSRDHYAISFPKENKKIDAIEQGPEEEIQPEDFEYESMGDAIREYYDYDQAPIEVFLVEYQEETQLEIQDIQLEGGLPQETANKSLKKHTQDAHTFLVSPTEEME</sequence>
<dbReference type="Proteomes" id="UP000765509">
    <property type="component" value="Unassembled WGS sequence"/>
</dbReference>
<feature type="region of interest" description="Disordered" evidence="1">
    <location>
        <begin position="160"/>
        <end position="185"/>
    </location>
</feature>
<comment type="caution">
    <text evidence="2">The sequence shown here is derived from an EMBL/GenBank/DDBJ whole genome shotgun (WGS) entry which is preliminary data.</text>
</comment>
<organism evidence="2 3">
    <name type="scientific">Austropuccinia psidii MF-1</name>
    <dbReference type="NCBI Taxonomy" id="1389203"/>
    <lineage>
        <taxon>Eukaryota</taxon>
        <taxon>Fungi</taxon>
        <taxon>Dikarya</taxon>
        <taxon>Basidiomycota</taxon>
        <taxon>Pucciniomycotina</taxon>
        <taxon>Pucciniomycetes</taxon>
        <taxon>Pucciniales</taxon>
        <taxon>Sphaerophragmiaceae</taxon>
        <taxon>Austropuccinia</taxon>
    </lineage>
</organism>
<evidence type="ECO:0000313" key="3">
    <source>
        <dbReference type="Proteomes" id="UP000765509"/>
    </source>
</evidence>
<protein>
    <submittedName>
        <fullName evidence="2">Uncharacterized protein</fullName>
    </submittedName>
</protein>
<dbReference type="AlphaFoldDB" id="A0A9Q3J8Y7"/>
<evidence type="ECO:0000313" key="2">
    <source>
        <dbReference type="EMBL" id="MBW0557567.1"/>
    </source>
</evidence>
<keyword evidence="3" id="KW-1185">Reference proteome</keyword>